<evidence type="ECO:0000313" key="3">
    <source>
        <dbReference type="Proteomes" id="UP000222542"/>
    </source>
</evidence>
<keyword evidence="3" id="KW-1185">Reference proteome</keyword>
<sequence>MSDVLTKKKRDRELLNGLWVRMKKGTYKGDISQIVNGDYIRRRVTVKLIPRVDFQALVNMFDDIEIPQ</sequence>
<protein>
    <recommendedName>
        <fullName evidence="1">Spt5 KOW domain-containing protein</fullName>
    </recommendedName>
</protein>
<evidence type="ECO:0000313" key="2">
    <source>
        <dbReference type="EMBL" id="PHT86558.1"/>
    </source>
</evidence>
<dbReference type="GO" id="GO:0032784">
    <property type="term" value="P:regulation of DNA-templated transcription elongation"/>
    <property type="evidence" value="ECO:0007669"/>
    <property type="project" value="InterPro"/>
</dbReference>
<dbReference type="GO" id="GO:0006357">
    <property type="term" value="P:regulation of transcription by RNA polymerase II"/>
    <property type="evidence" value="ECO:0007669"/>
    <property type="project" value="InterPro"/>
</dbReference>
<reference evidence="2 3" key="1">
    <citation type="journal article" date="2014" name="Nat. Genet.">
        <title>Genome sequence of the hot pepper provides insights into the evolution of pungency in Capsicum species.</title>
        <authorList>
            <person name="Kim S."/>
            <person name="Park M."/>
            <person name="Yeom S.I."/>
            <person name="Kim Y.M."/>
            <person name="Lee J.M."/>
            <person name="Lee H.A."/>
            <person name="Seo E."/>
            <person name="Choi J."/>
            <person name="Cheong K."/>
            <person name="Kim K.T."/>
            <person name="Jung K."/>
            <person name="Lee G.W."/>
            <person name="Oh S.K."/>
            <person name="Bae C."/>
            <person name="Kim S.B."/>
            <person name="Lee H.Y."/>
            <person name="Kim S.Y."/>
            <person name="Kim M.S."/>
            <person name="Kang B.C."/>
            <person name="Jo Y.D."/>
            <person name="Yang H.B."/>
            <person name="Jeong H.J."/>
            <person name="Kang W.H."/>
            <person name="Kwon J.K."/>
            <person name="Shin C."/>
            <person name="Lim J.Y."/>
            <person name="Park J.H."/>
            <person name="Huh J.H."/>
            <person name="Kim J.S."/>
            <person name="Kim B.D."/>
            <person name="Cohen O."/>
            <person name="Paran I."/>
            <person name="Suh M.C."/>
            <person name="Lee S.B."/>
            <person name="Kim Y.K."/>
            <person name="Shin Y."/>
            <person name="Noh S.J."/>
            <person name="Park J."/>
            <person name="Seo Y.S."/>
            <person name="Kwon S.Y."/>
            <person name="Kim H.A."/>
            <person name="Park J.M."/>
            <person name="Kim H.J."/>
            <person name="Choi S.B."/>
            <person name="Bosland P.W."/>
            <person name="Reeves G."/>
            <person name="Jo S.H."/>
            <person name="Lee B.W."/>
            <person name="Cho H.T."/>
            <person name="Choi H.S."/>
            <person name="Lee M.S."/>
            <person name="Yu Y."/>
            <person name="Do Choi Y."/>
            <person name="Park B.S."/>
            <person name="van Deynze A."/>
            <person name="Ashrafi H."/>
            <person name="Hill T."/>
            <person name="Kim W.T."/>
            <person name="Pai H.S."/>
            <person name="Ahn H.K."/>
            <person name="Yeam I."/>
            <person name="Giovannoni J.J."/>
            <person name="Rose J.K."/>
            <person name="Sorensen I."/>
            <person name="Lee S.J."/>
            <person name="Kim R.W."/>
            <person name="Choi I.Y."/>
            <person name="Choi B.S."/>
            <person name="Lim J.S."/>
            <person name="Lee Y.H."/>
            <person name="Choi D."/>
        </authorList>
    </citation>
    <scope>NUCLEOTIDE SEQUENCE [LARGE SCALE GENOMIC DNA]</scope>
    <source>
        <strain evidence="3">cv. CM334</strain>
    </source>
</reference>
<dbReference type="PANTHER" id="PTHR11125:SF14">
    <property type="entry name" value="TRANSCRIPTION ELONGATION FACTOR SPT5 HOMOLOG 1"/>
    <property type="match status" value="1"/>
</dbReference>
<organism evidence="2 3">
    <name type="scientific">Capsicum annuum</name>
    <name type="common">Capsicum pepper</name>
    <dbReference type="NCBI Taxonomy" id="4072"/>
    <lineage>
        <taxon>Eukaryota</taxon>
        <taxon>Viridiplantae</taxon>
        <taxon>Streptophyta</taxon>
        <taxon>Embryophyta</taxon>
        <taxon>Tracheophyta</taxon>
        <taxon>Spermatophyta</taxon>
        <taxon>Magnoliopsida</taxon>
        <taxon>eudicotyledons</taxon>
        <taxon>Gunneridae</taxon>
        <taxon>Pentapetalae</taxon>
        <taxon>asterids</taxon>
        <taxon>lamiids</taxon>
        <taxon>Solanales</taxon>
        <taxon>Solanaceae</taxon>
        <taxon>Solanoideae</taxon>
        <taxon>Capsiceae</taxon>
        <taxon>Capsicum</taxon>
    </lineage>
</organism>
<dbReference type="Gramene" id="PHT86558">
    <property type="protein sequence ID" value="PHT86558"/>
    <property type="gene ID" value="T459_08664"/>
</dbReference>
<gene>
    <name evidence="2" type="ORF">T459_08664</name>
</gene>
<proteinExistence type="predicted"/>
<dbReference type="SMR" id="A0A2G2ZX65"/>
<dbReference type="AlphaFoldDB" id="A0A2G2ZX65"/>
<dbReference type="InterPro" id="IPR041973">
    <property type="entry name" value="KOW_Spt5_1"/>
</dbReference>
<evidence type="ECO:0000259" key="1">
    <source>
        <dbReference type="Pfam" id="PF23042"/>
    </source>
</evidence>
<dbReference type="Pfam" id="PF23042">
    <property type="entry name" value="KOW1_SPT5"/>
    <property type="match status" value="1"/>
</dbReference>
<dbReference type="InterPro" id="IPR039659">
    <property type="entry name" value="SPT5"/>
</dbReference>
<comment type="caution">
    <text evidence="2">The sequence shown here is derived from an EMBL/GenBank/DDBJ whole genome shotgun (WGS) entry which is preliminary data.</text>
</comment>
<dbReference type="Proteomes" id="UP000222542">
    <property type="component" value="Unassembled WGS sequence"/>
</dbReference>
<name>A0A2G2ZX65_CAPAN</name>
<dbReference type="CDD" id="cd06081">
    <property type="entry name" value="KOW_Spt5_1"/>
    <property type="match status" value="1"/>
</dbReference>
<feature type="domain" description="Spt5 KOW" evidence="1">
    <location>
        <begin position="16"/>
        <end position="66"/>
    </location>
</feature>
<dbReference type="STRING" id="4072.A0A2G2ZX65"/>
<reference evidence="2 3" key="2">
    <citation type="journal article" date="2017" name="Genome Biol.">
        <title>New reference genome sequences of hot pepper reveal the massive evolution of plant disease-resistance genes by retroduplication.</title>
        <authorList>
            <person name="Kim S."/>
            <person name="Park J."/>
            <person name="Yeom S.I."/>
            <person name="Kim Y.M."/>
            <person name="Seo E."/>
            <person name="Kim K.T."/>
            <person name="Kim M.S."/>
            <person name="Lee J.M."/>
            <person name="Cheong K."/>
            <person name="Shin H.S."/>
            <person name="Kim S.B."/>
            <person name="Han K."/>
            <person name="Lee J."/>
            <person name="Park M."/>
            <person name="Lee H.A."/>
            <person name="Lee H.Y."/>
            <person name="Lee Y."/>
            <person name="Oh S."/>
            <person name="Lee J.H."/>
            <person name="Choi E."/>
            <person name="Choi E."/>
            <person name="Lee S.E."/>
            <person name="Jeon J."/>
            <person name="Kim H."/>
            <person name="Choi G."/>
            <person name="Song H."/>
            <person name="Lee J."/>
            <person name="Lee S.C."/>
            <person name="Kwon J.K."/>
            <person name="Lee H.Y."/>
            <person name="Koo N."/>
            <person name="Hong Y."/>
            <person name="Kim R.W."/>
            <person name="Kang W.H."/>
            <person name="Huh J.H."/>
            <person name="Kang B.C."/>
            <person name="Yang T.J."/>
            <person name="Lee Y.H."/>
            <person name="Bennetzen J.L."/>
            <person name="Choi D."/>
        </authorList>
    </citation>
    <scope>NUCLEOTIDE SEQUENCE [LARGE SCALE GENOMIC DNA]</scope>
    <source>
        <strain evidence="3">cv. CM334</strain>
    </source>
</reference>
<accession>A0A2G2ZX65</accession>
<dbReference type="EMBL" id="AYRZ02000003">
    <property type="protein sequence ID" value="PHT86558.1"/>
    <property type="molecule type" value="Genomic_DNA"/>
</dbReference>
<dbReference type="PANTHER" id="PTHR11125">
    <property type="entry name" value="SUPPRESSOR OF TY 5"/>
    <property type="match status" value="1"/>
</dbReference>